<name>A0ABM7PA29_9BACT</name>
<reference evidence="1" key="1">
    <citation type="journal article" date="2022" name="Arch. Microbiol.">
        <title>Pseudodesulfovibrio sediminis sp. nov., a mesophilic and neutrophilic sulfate-reducing bacterium isolated from sediment of a brackish lake.</title>
        <authorList>
            <person name="Takahashi A."/>
            <person name="Kojima H."/>
            <person name="Watanabe M."/>
            <person name="Fukui M."/>
        </authorList>
    </citation>
    <scope>NUCLEOTIDE SEQUENCE</scope>
    <source>
        <strain evidence="1">SF6</strain>
    </source>
</reference>
<dbReference type="RefSeq" id="WP_229591898.1">
    <property type="nucleotide sequence ID" value="NZ_AP024485.1"/>
</dbReference>
<evidence type="ECO:0000313" key="2">
    <source>
        <dbReference type="Proteomes" id="UP001053296"/>
    </source>
</evidence>
<keyword evidence="2" id="KW-1185">Reference proteome</keyword>
<dbReference type="EMBL" id="AP024485">
    <property type="protein sequence ID" value="BCS89950.1"/>
    <property type="molecule type" value="Genomic_DNA"/>
</dbReference>
<sequence>MTAKDAPRLTPRKALCRLQSIGYALEELSILSETATAKDLTSTLYVLSQIIEESTTAVQPLVHKHAPRKIDREA</sequence>
<proteinExistence type="predicted"/>
<accession>A0ABM7PA29</accession>
<organism evidence="1 2">
    <name type="scientific">Pseudodesulfovibrio sediminis</name>
    <dbReference type="NCBI Taxonomy" id="2810563"/>
    <lineage>
        <taxon>Bacteria</taxon>
        <taxon>Pseudomonadati</taxon>
        <taxon>Thermodesulfobacteriota</taxon>
        <taxon>Desulfovibrionia</taxon>
        <taxon>Desulfovibrionales</taxon>
        <taxon>Desulfovibrionaceae</taxon>
    </lineage>
</organism>
<gene>
    <name evidence="1" type="ORF">PSDVSF_31920</name>
</gene>
<dbReference type="Proteomes" id="UP001053296">
    <property type="component" value="Chromosome"/>
</dbReference>
<evidence type="ECO:0000313" key="1">
    <source>
        <dbReference type="EMBL" id="BCS89950.1"/>
    </source>
</evidence>
<protein>
    <submittedName>
        <fullName evidence="1">Uncharacterized protein</fullName>
    </submittedName>
</protein>